<evidence type="ECO:0000259" key="2">
    <source>
        <dbReference type="Pfam" id="PF07331"/>
    </source>
</evidence>
<organism evidence="3 4">
    <name type="scientific">Pelagimonas varians</name>
    <dbReference type="NCBI Taxonomy" id="696760"/>
    <lineage>
        <taxon>Bacteria</taxon>
        <taxon>Pseudomonadati</taxon>
        <taxon>Pseudomonadota</taxon>
        <taxon>Alphaproteobacteria</taxon>
        <taxon>Rhodobacterales</taxon>
        <taxon>Roseobacteraceae</taxon>
        <taxon>Pelagimonas</taxon>
    </lineage>
</organism>
<dbReference type="InterPro" id="IPR009936">
    <property type="entry name" value="DUF1468"/>
</dbReference>
<feature type="transmembrane region" description="Helical" evidence="1">
    <location>
        <begin position="80"/>
        <end position="100"/>
    </location>
</feature>
<keyword evidence="1" id="KW-0812">Transmembrane</keyword>
<gene>
    <name evidence="3" type="ORF">PEV8663_01723</name>
</gene>
<keyword evidence="4" id="KW-1185">Reference proteome</keyword>
<keyword evidence="1" id="KW-0472">Membrane</keyword>
<sequence>MKSMKLTSEQWIVLALFACAALSAIFVNSLVAPPKVLFGRSLTAITPSLFPLIILSALAILCGAFFVWRHKNPGDFVGNRLSTGAWVRGTMLFTIMTLYALLMEPVGFWISSALSLTLLSWLAGNRSIPQIAALSLISPVLLYLAATRLLAVSLPELNTIELFYARVLGL</sequence>
<dbReference type="Pfam" id="PF07331">
    <property type="entry name" value="TctB"/>
    <property type="match status" value="1"/>
</dbReference>
<protein>
    <submittedName>
        <fullName evidence="3">Tripartite tricarboxylate transporter TctB family protein</fullName>
    </submittedName>
</protein>
<evidence type="ECO:0000313" key="4">
    <source>
        <dbReference type="Proteomes" id="UP000220836"/>
    </source>
</evidence>
<proteinExistence type="predicted"/>
<evidence type="ECO:0000313" key="3">
    <source>
        <dbReference type="EMBL" id="SMX39465.1"/>
    </source>
</evidence>
<feature type="transmembrane region" description="Helical" evidence="1">
    <location>
        <begin position="106"/>
        <end position="124"/>
    </location>
</feature>
<dbReference type="Proteomes" id="UP000220836">
    <property type="component" value="Unassembled WGS sequence"/>
</dbReference>
<feature type="domain" description="DUF1468" evidence="2">
    <location>
        <begin position="14"/>
        <end position="155"/>
    </location>
</feature>
<feature type="transmembrane region" description="Helical" evidence="1">
    <location>
        <begin position="44"/>
        <end position="68"/>
    </location>
</feature>
<keyword evidence="1" id="KW-1133">Transmembrane helix</keyword>
<dbReference type="AlphaFoldDB" id="A0A238K9H4"/>
<reference evidence="3 4" key="1">
    <citation type="submission" date="2017-05" db="EMBL/GenBank/DDBJ databases">
        <authorList>
            <person name="Song R."/>
            <person name="Chenine A.L."/>
            <person name="Ruprecht R.M."/>
        </authorList>
    </citation>
    <scope>NUCLEOTIDE SEQUENCE [LARGE SCALE GENOMIC DNA]</scope>
    <source>
        <strain evidence="3 4">CECT 8663</strain>
    </source>
</reference>
<feature type="transmembrane region" description="Helical" evidence="1">
    <location>
        <begin position="12"/>
        <end position="32"/>
    </location>
</feature>
<name>A0A238K9H4_9RHOB</name>
<accession>A0A238K9H4</accession>
<dbReference type="EMBL" id="FXYH01000005">
    <property type="protein sequence ID" value="SMX39465.1"/>
    <property type="molecule type" value="Genomic_DNA"/>
</dbReference>
<evidence type="ECO:0000256" key="1">
    <source>
        <dbReference type="SAM" id="Phobius"/>
    </source>
</evidence>
<feature type="transmembrane region" description="Helical" evidence="1">
    <location>
        <begin position="131"/>
        <end position="151"/>
    </location>
</feature>